<dbReference type="FunFam" id="3.50.50.60:FF:000063">
    <property type="entry name" value="tRNA uridine 5-carboxymethylaminomethyl modification enzyme MnmG"/>
    <property type="match status" value="1"/>
</dbReference>
<dbReference type="GO" id="GO:0002098">
    <property type="term" value="P:tRNA wobble uridine modification"/>
    <property type="evidence" value="ECO:0007669"/>
    <property type="project" value="InterPro"/>
</dbReference>
<evidence type="ECO:0000256" key="7">
    <source>
        <dbReference type="ARBA" id="ARBA00022694"/>
    </source>
</evidence>
<evidence type="ECO:0000256" key="11">
    <source>
        <dbReference type="ARBA" id="ARBA00031800"/>
    </source>
</evidence>
<evidence type="ECO:0000256" key="1">
    <source>
        <dbReference type="ARBA" id="ARBA00001974"/>
    </source>
</evidence>
<comment type="caution">
    <text evidence="12">Lacks conserved residue(s) required for the propagation of feature annotation.</text>
</comment>
<keyword evidence="6 12" id="KW-0285">Flavoprotein</keyword>
<dbReference type="PROSITE" id="PS01281">
    <property type="entry name" value="GIDA_2"/>
    <property type="match status" value="1"/>
</dbReference>
<dbReference type="EMBL" id="MBTG01000023">
    <property type="protein sequence ID" value="OPH53572.1"/>
    <property type="molecule type" value="Genomic_DNA"/>
</dbReference>
<comment type="function">
    <text evidence="2 12">NAD-binding protein involved in the addition of a carboxymethylaminomethyl (cmnm) group at the wobble position (U34) of certain tRNAs, forming tRNA-cmnm(5)s(2)U34.</text>
</comment>
<dbReference type="GO" id="GO:0050660">
    <property type="term" value="F:flavin adenine dinucleotide binding"/>
    <property type="evidence" value="ECO:0007669"/>
    <property type="project" value="UniProtKB-UniRule"/>
</dbReference>
<evidence type="ECO:0000313" key="15">
    <source>
        <dbReference type="Proteomes" id="UP000190626"/>
    </source>
</evidence>
<dbReference type="InterPro" id="IPR044920">
    <property type="entry name" value="MnmG_C_subdom_sf"/>
</dbReference>
<dbReference type="InterPro" id="IPR049312">
    <property type="entry name" value="GIDA_C_N"/>
</dbReference>
<evidence type="ECO:0000259" key="13">
    <source>
        <dbReference type="SMART" id="SM01228"/>
    </source>
</evidence>
<evidence type="ECO:0000256" key="4">
    <source>
        <dbReference type="ARBA" id="ARBA00020461"/>
    </source>
</evidence>
<dbReference type="HAMAP" id="MF_00129">
    <property type="entry name" value="MnmG_GidA"/>
    <property type="match status" value="1"/>
</dbReference>
<dbReference type="STRING" id="1469647.BC351_06840"/>
<dbReference type="PRINTS" id="PR00411">
    <property type="entry name" value="PNDRDTASEI"/>
</dbReference>
<feature type="domain" description="tRNA uridine 5-carboxymethylaminomethyl modification enzyme C-terminal subdomain" evidence="13">
    <location>
        <begin position="547"/>
        <end position="618"/>
    </location>
</feature>
<dbReference type="FunFam" id="1.10.150.570:FF:000001">
    <property type="entry name" value="tRNA uridine 5-carboxymethylaminomethyl modification enzyme MnmG"/>
    <property type="match status" value="1"/>
</dbReference>
<evidence type="ECO:0000256" key="9">
    <source>
        <dbReference type="ARBA" id="ARBA00023027"/>
    </source>
</evidence>
<dbReference type="NCBIfam" id="TIGR00136">
    <property type="entry name" value="mnmG_gidA"/>
    <property type="match status" value="1"/>
</dbReference>
<feature type="binding site" evidence="12">
    <location>
        <begin position="14"/>
        <end position="19"/>
    </location>
    <ligand>
        <name>FAD</name>
        <dbReference type="ChEBI" id="CHEBI:57692"/>
    </ligand>
</feature>
<keyword evidence="7 12" id="KW-0819">tRNA processing</keyword>
<dbReference type="Proteomes" id="UP000190626">
    <property type="component" value="Unassembled WGS sequence"/>
</dbReference>
<dbReference type="SUPFAM" id="SSF51905">
    <property type="entry name" value="FAD/NAD(P)-binding domain"/>
    <property type="match status" value="1"/>
</dbReference>
<reference evidence="15" key="1">
    <citation type="submission" date="2016-07" db="EMBL/GenBank/DDBJ databases">
        <authorList>
            <person name="Florea S."/>
            <person name="Webb J.S."/>
            <person name="Jaromczyk J."/>
            <person name="Schardl C.L."/>
        </authorList>
    </citation>
    <scope>NUCLEOTIDE SEQUENCE [LARGE SCALE GENOMIC DNA]</scope>
    <source>
        <strain evidence="15">CY1</strain>
    </source>
</reference>
<dbReference type="InterPro" id="IPR040131">
    <property type="entry name" value="MnmG_N"/>
</dbReference>
<keyword evidence="15" id="KW-1185">Reference proteome</keyword>
<feature type="binding site" evidence="12">
    <location>
        <begin position="275"/>
        <end position="289"/>
    </location>
    <ligand>
        <name>NAD(+)</name>
        <dbReference type="ChEBI" id="CHEBI:57540"/>
    </ligand>
</feature>
<dbReference type="PROSITE" id="PS01280">
    <property type="entry name" value="GIDA_1"/>
    <property type="match status" value="1"/>
</dbReference>
<proteinExistence type="inferred from homology"/>
<dbReference type="FunFam" id="3.50.50.60:FF:000002">
    <property type="entry name" value="tRNA uridine 5-carboxymethylaminomethyl modification enzyme MnmG"/>
    <property type="match status" value="1"/>
</dbReference>
<evidence type="ECO:0000313" key="14">
    <source>
        <dbReference type="EMBL" id="OPH53572.1"/>
    </source>
</evidence>
<dbReference type="Pfam" id="PF01134">
    <property type="entry name" value="GIDA"/>
    <property type="match status" value="1"/>
</dbReference>
<evidence type="ECO:0000256" key="6">
    <source>
        <dbReference type="ARBA" id="ARBA00022630"/>
    </source>
</evidence>
<dbReference type="InterPro" id="IPR026904">
    <property type="entry name" value="MnmG_C"/>
</dbReference>
<evidence type="ECO:0000256" key="8">
    <source>
        <dbReference type="ARBA" id="ARBA00022827"/>
    </source>
</evidence>
<comment type="cofactor">
    <cofactor evidence="1 12">
        <name>FAD</name>
        <dbReference type="ChEBI" id="CHEBI:57692"/>
    </cofactor>
</comment>
<dbReference type="PANTHER" id="PTHR11806:SF0">
    <property type="entry name" value="PROTEIN MTO1 HOMOLOG, MITOCHONDRIAL"/>
    <property type="match status" value="1"/>
</dbReference>
<name>A0A1V4HGL4_9BACL</name>
<dbReference type="Gene3D" id="1.10.10.1800">
    <property type="entry name" value="tRNA uridine 5-carboxymethylaminomethyl modification enzyme MnmG/GidA"/>
    <property type="match status" value="1"/>
</dbReference>
<evidence type="ECO:0000256" key="3">
    <source>
        <dbReference type="ARBA" id="ARBA00007653"/>
    </source>
</evidence>
<organism evidence="14 15">
    <name type="scientific">Paenibacillus ferrarius</name>
    <dbReference type="NCBI Taxonomy" id="1469647"/>
    <lineage>
        <taxon>Bacteria</taxon>
        <taxon>Bacillati</taxon>
        <taxon>Bacillota</taxon>
        <taxon>Bacilli</taxon>
        <taxon>Bacillales</taxon>
        <taxon>Paenibacillaceae</taxon>
        <taxon>Paenibacillus</taxon>
    </lineage>
</organism>
<comment type="caution">
    <text evidence="14">The sequence shown here is derived from an EMBL/GenBank/DDBJ whole genome shotgun (WGS) entry which is preliminary data.</text>
</comment>
<evidence type="ECO:0000256" key="5">
    <source>
        <dbReference type="ARBA" id="ARBA00022490"/>
    </source>
</evidence>
<gene>
    <name evidence="12" type="primary">mnmG</name>
    <name evidence="12" type="synonym">gidA</name>
    <name evidence="14" type="ORF">BC351_06840</name>
</gene>
<keyword evidence="8 12" id="KW-0274">FAD</keyword>
<protein>
    <recommendedName>
        <fullName evidence="4 12">tRNA uridine 5-carboxymethylaminomethyl modification enzyme MnmG</fullName>
    </recommendedName>
    <alternativeName>
        <fullName evidence="11 12">Glucose-inhibited division protein A</fullName>
    </alternativeName>
</protein>
<dbReference type="InterPro" id="IPR020595">
    <property type="entry name" value="MnmG-rel_CS"/>
</dbReference>
<dbReference type="GO" id="GO:0030488">
    <property type="term" value="P:tRNA methylation"/>
    <property type="evidence" value="ECO:0007669"/>
    <property type="project" value="TreeGrafter"/>
</dbReference>
<dbReference type="SMART" id="SM01228">
    <property type="entry name" value="GIDA_assoc_3"/>
    <property type="match status" value="1"/>
</dbReference>
<comment type="subcellular location">
    <subcellularLocation>
        <location evidence="12">Cytoplasm</location>
    </subcellularLocation>
</comment>
<keyword evidence="5 12" id="KW-0963">Cytoplasm</keyword>
<evidence type="ECO:0000256" key="2">
    <source>
        <dbReference type="ARBA" id="ARBA00003717"/>
    </source>
</evidence>
<evidence type="ECO:0000256" key="10">
    <source>
        <dbReference type="ARBA" id="ARBA00025948"/>
    </source>
</evidence>
<dbReference type="OrthoDB" id="9815560at2"/>
<dbReference type="InterPro" id="IPR047001">
    <property type="entry name" value="MnmG_C_subdom"/>
</dbReference>
<dbReference type="RefSeq" id="WP_079415855.1">
    <property type="nucleotide sequence ID" value="NZ_MBTG01000023.1"/>
</dbReference>
<dbReference type="Pfam" id="PF21680">
    <property type="entry name" value="GIDA_C_1st"/>
    <property type="match status" value="1"/>
</dbReference>
<sequence length="632" mass="69816">MGYHAGDYDVIVIGAGHAGCESALASARMGCNTLLLTINLDMVAFMPCNPSIGGPAKGHVVREIDALGGEMGRNIDKTYIQMRMLNTGKGPAVHALRAQADKFSYQHKMKETIEATSNLTLRQGMAEELIVEDGICKGVITKTGAEYYAKAVVLTTGTYLRGKVIMGELMYESGPNNQQPSVKLSESLRKLGFDLVRFKTGTPPRVHKDTIDFSKTEIQPGDDEPKFFSFETKGVPNNDEQLPCWLTYTSEATHDIINSNLHRAPMFSGAIEGTGPRYCPSIEDKIVRFADKPKHQIFLEPEGRNTSEYYVQGLSTSMPEDVQLGILRSIPGLEKVEMMRTGYAIEYDAVVPTQLKPSLETKLVSGLFTAGQINGTSGYEEAAGQGVMAGINAARKVLGKEAVVLDRSEGYIGVLIDDLVTKGTNEPYRLLTSRAEYRLLLRHDNADLRLTPIGHEIGLISDERYAAFLNKKSLVDQEIERLSIDKIKPEPHVQQLLESLESVQLNNSVPAISLLRRPEIGYSAIEQMSPSPLPLDDEMKEQVEIQVKYAGYIEKQSNQVERLRKMEKKKIPDDIEYSEIHGIATEAKQKLAKIRPISIGQASRIGGVTPSDISILLVYLEHYNRVTAARGN</sequence>
<dbReference type="PANTHER" id="PTHR11806">
    <property type="entry name" value="GLUCOSE INHIBITED DIVISION PROTEIN A"/>
    <property type="match status" value="1"/>
</dbReference>
<dbReference type="GO" id="GO:0005829">
    <property type="term" value="C:cytosol"/>
    <property type="evidence" value="ECO:0007669"/>
    <property type="project" value="TreeGrafter"/>
</dbReference>
<keyword evidence="9 12" id="KW-0520">NAD</keyword>
<comment type="similarity">
    <text evidence="3 12">Belongs to the MnmG family.</text>
</comment>
<dbReference type="Pfam" id="PF13932">
    <property type="entry name" value="SAM_GIDA_C"/>
    <property type="match status" value="1"/>
</dbReference>
<dbReference type="InterPro" id="IPR036188">
    <property type="entry name" value="FAD/NAD-bd_sf"/>
</dbReference>
<evidence type="ECO:0000256" key="12">
    <source>
        <dbReference type="HAMAP-Rule" id="MF_00129"/>
    </source>
</evidence>
<dbReference type="Gene3D" id="3.50.50.60">
    <property type="entry name" value="FAD/NAD(P)-binding domain"/>
    <property type="match status" value="2"/>
</dbReference>
<dbReference type="FunFam" id="1.10.10.1800:FF:000001">
    <property type="entry name" value="tRNA uridine 5-carboxymethylaminomethyl modification enzyme MnmG"/>
    <property type="match status" value="1"/>
</dbReference>
<dbReference type="InterPro" id="IPR004416">
    <property type="entry name" value="MnmG"/>
</dbReference>
<dbReference type="Gene3D" id="1.10.150.570">
    <property type="entry name" value="GidA associated domain, C-terminal subdomain"/>
    <property type="match status" value="1"/>
</dbReference>
<dbReference type="InterPro" id="IPR002218">
    <property type="entry name" value="MnmG-rel"/>
</dbReference>
<dbReference type="AlphaFoldDB" id="A0A1V4HGL4"/>
<comment type="subunit">
    <text evidence="10 12">Homodimer. Heterotetramer of two MnmE and two MnmG subunits.</text>
</comment>
<accession>A0A1V4HGL4</accession>